<reference evidence="5 6" key="1">
    <citation type="submission" date="2016-10" db="EMBL/GenBank/DDBJ databases">
        <authorList>
            <person name="de Groot N.N."/>
        </authorList>
    </citation>
    <scope>NUCLEOTIDE SEQUENCE [LARGE SCALE GENOMIC DNA]</scope>
    <source>
        <strain evidence="5 6">CGMCC 1.11147</strain>
    </source>
</reference>
<dbReference type="InterPro" id="IPR036457">
    <property type="entry name" value="PPM-type-like_dom_sf"/>
</dbReference>
<evidence type="ECO:0000313" key="5">
    <source>
        <dbReference type="EMBL" id="SDN32893.1"/>
    </source>
</evidence>
<dbReference type="InterPro" id="IPR029016">
    <property type="entry name" value="GAF-like_dom_sf"/>
</dbReference>
<dbReference type="PANTHER" id="PTHR43156">
    <property type="entry name" value="STAGE II SPORULATION PROTEIN E-RELATED"/>
    <property type="match status" value="1"/>
</dbReference>
<evidence type="ECO:0000256" key="2">
    <source>
        <dbReference type="SAM" id="Phobius"/>
    </source>
</evidence>
<dbReference type="SUPFAM" id="SSF81606">
    <property type="entry name" value="PP2C-like"/>
    <property type="match status" value="1"/>
</dbReference>
<dbReference type="AlphaFoldDB" id="A0A1H0AIK3"/>
<feature type="domain" description="GAF" evidence="3">
    <location>
        <begin position="296"/>
        <end position="459"/>
    </location>
</feature>
<dbReference type="EMBL" id="FNIC01000002">
    <property type="protein sequence ID" value="SDN32893.1"/>
    <property type="molecule type" value="Genomic_DNA"/>
</dbReference>
<feature type="transmembrane region" description="Helical" evidence="2">
    <location>
        <begin position="80"/>
        <end position="100"/>
    </location>
</feature>
<feature type="domain" description="PPM-type phosphatase" evidence="4">
    <location>
        <begin position="482"/>
        <end position="697"/>
    </location>
</feature>
<keyword evidence="2" id="KW-1133">Transmembrane helix</keyword>
<dbReference type="InterPro" id="IPR052016">
    <property type="entry name" value="Bact_Sigma-Reg"/>
</dbReference>
<dbReference type="Pfam" id="PF07228">
    <property type="entry name" value="SpoIIE"/>
    <property type="match status" value="1"/>
</dbReference>
<dbReference type="InterPro" id="IPR003018">
    <property type="entry name" value="GAF"/>
</dbReference>
<dbReference type="Proteomes" id="UP000199004">
    <property type="component" value="Unassembled WGS sequence"/>
</dbReference>
<keyword evidence="2" id="KW-0812">Transmembrane</keyword>
<evidence type="ECO:0000259" key="3">
    <source>
        <dbReference type="SMART" id="SM00065"/>
    </source>
</evidence>
<keyword evidence="2" id="KW-0472">Membrane</keyword>
<dbReference type="Gene3D" id="3.60.40.10">
    <property type="entry name" value="PPM-type phosphatase domain"/>
    <property type="match status" value="1"/>
</dbReference>
<feature type="transmembrane region" description="Helical" evidence="2">
    <location>
        <begin position="55"/>
        <end position="73"/>
    </location>
</feature>
<keyword evidence="6" id="KW-1185">Reference proteome</keyword>
<dbReference type="Pfam" id="PF01590">
    <property type="entry name" value="GAF"/>
    <property type="match status" value="1"/>
</dbReference>
<dbReference type="STRING" id="1005944.SAMN05192576_2037"/>
<proteinExistence type="predicted"/>
<dbReference type="PANTHER" id="PTHR43156:SF2">
    <property type="entry name" value="STAGE II SPORULATION PROTEIN E"/>
    <property type="match status" value="1"/>
</dbReference>
<accession>A0A1H0AIK3</accession>
<name>A0A1H0AIK3_9ACTN</name>
<organism evidence="5 6">
    <name type="scientific">Nocardioides szechwanensis</name>
    <dbReference type="NCBI Taxonomy" id="1005944"/>
    <lineage>
        <taxon>Bacteria</taxon>
        <taxon>Bacillati</taxon>
        <taxon>Actinomycetota</taxon>
        <taxon>Actinomycetes</taxon>
        <taxon>Propionibacteriales</taxon>
        <taxon>Nocardioidaceae</taxon>
        <taxon>Nocardioides</taxon>
    </lineage>
</organism>
<dbReference type="OrthoDB" id="319881at2"/>
<dbReference type="GO" id="GO:0016791">
    <property type="term" value="F:phosphatase activity"/>
    <property type="evidence" value="ECO:0007669"/>
    <property type="project" value="TreeGrafter"/>
</dbReference>
<keyword evidence="1" id="KW-0378">Hydrolase</keyword>
<protein>
    <submittedName>
        <fullName evidence="5">Serine phosphatase RsbU, regulator of sigma subunit</fullName>
    </submittedName>
</protein>
<dbReference type="SMART" id="SM00331">
    <property type="entry name" value="PP2C_SIG"/>
    <property type="match status" value="1"/>
</dbReference>
<evidence type="ECO:0000259" key="4">
    <source>
        <dbReference type="SMART" id="SM00331"/>
    </source>
</evidence>
<feature type="transmembrane region" description="Helical" evidence="2">
    <location>
        <begin position="12"/>
        <end position="35"/>
    </location>
</feature>
<sequence length="702" mass="73225">MTSGRWTARTDVALMVGVATLAVLVGVDLATGVALGGTYAGATVLASATGPTRSAAAVAVLGTALAAVSGTWHDGFGTDWAVRLAACAAISTGAVAALVISDRRRRQVQQTSGLAQAMLDALASELTGARTVKDVAEGFVGKAAVAVGATSALVYVLDADDVLRSIAWMGRGGAQADQYHELPLTADVPGAVAARDGKVRHYRSLAEIEADFPALRGYYGEERSLHLLPLHHEGTILGLLALTFPRGVVPTAGHESLLVSMSGALTQAVVRARELEESDSATQRTALLAEASLTLGRSLDLQTTLAETCRLLVPRFADWCSVQLLRDGQLETAAVQHRDPETTAWALSMQGAFPTDMDAPTGAANVIRTGLSEHFPFIPQELVEAGAQSEEHLQILRRLGLTSAIVAPLTGRQGVFGVVTLIHAESGRRYGAQDLGFLEAVADRVAMALDTAASFARQGERLAGVTLVAEAAQRAILAPPPERVGPVALSARYVSAAVEAQVGGDLYEVVAAPGSVRLLVGDVRGKGLAAVRTATVVLGEFRAAAAGTSDLAHVAREIDERMRAHLLTDEDFVTGVLVEITDDGRFTVVSCGHPAPVVLRASGAVDMVELDHAPPLGLGVDPVPASGRLEPGDRALLFTDGLVEARTRDGAFVDPAPLFRTAGTAPFDLALSQVLEELLQTTGHSLDDDLALLLARYEPDAD</sequence>
<dbReference type="InterPro" id="IPR001932">
    <property type="entry name" value="PPM-type_phosphatase-like_dom"/>
</dbReference>
<dbReference type="RefSeq" id="WP_091024290.1">
    <property type="nucleotide sequence ID" value="NZ_BKAE01000011.1"/>
</dbReference>
<gene>
    <name evidence="5" type="ORF">SAMN05192576_2037</name>
</gene>
<evidence type="ECO:0000313" key="6">
    <source>
        <dbReference type="Proteomes" id="UP000199004"/>
    </source>
</evidence>
<dbReference type="Gene3D" id="3.30.450.40">
    <property type="match status" value="2"/>
</dbReference>
<dbReference type="SUPFAM" id="SSF55781">
    <property type="entry name" value="GAF domain-like"/>
    <property type="match status" value="2"/>
</dbReference>
<evidence type="ECO:0000256" key="1">
    <source>
        <dbReference type="ARBA" id="ARBA00022801"/>
    </source>
</evidence>
<dbReference type="SMART" id="SM00065">
    <property type="entry name" value="GAF"/>
    <property type="match status" value="1"/>
</dbReference>